<evidence type="ECO:0000313" key="1">
    <source>
        <dbReference type="EMBL" id="MCU4975386.1"/>
    </source>
</evidence>
<dbReference type="SUPFAM" id="SSF53756">
    <property type="entry name" value="UDP-Glycosyltransferase/glycogen phosphorylase"/>
    <property type="match status" value="1"/>
</dbReference>
<proteinExistence type="predicted"/>
<dbReference type="Proteomes" id="UP001320972">
    <property type="component" value="Unassembled WGS sequence"/>
</dbReference>
<sequence length="285" mass="32495">MRILENKGIDTTTLRVPGEGERPNRTVIEYIKYHPQVLKETSNDYDLIHANCGLTAPFALLQQERPIVVTFWGDDLMKYGIVTKRCANFFDAVIVRSEEMKDMLDCEAYIVPSGVDMELFRPMDELKAKSILGWDNKDKHIIFPYSPERPKKNYPLAKEIVSKANNELKEDIVLHHMSNVDFQKMPTYMNAADGLLLTSTREGSPNTIKEALSCNLPIVSTNVGDVEKRVQNVDLSYVCDSKAELTNRLVEIIEADQRTNGRGYVKEVSLESMGDRLLEIYDRVM</sequence>
<dbReference type="EMBL" id="JAOPKB010000018">
    <property type="protein sequence ID" value="MCU4975386.1"/>
    <property type="molecule type" value="Genomic_DNA"/>
</dbReference>
<reference evidence="1 2" key="1">
    <citation type="submission" date="2022-09" db="EMBL/GenBank/DDBJ databases">
        <title>Enrichment on poylsaccharides allowed isolation of novel metabolic and taxonomic groups of Haloarchaea.</title>
        <authorList>
            <person name="Sorokin D.Y."/>
            <person name="Elcheninov A.G."/>
            <person name="Khizhniak T.V."/>
            <person name="Kolganova T.V."/>
            <person name="Kublanov I.V."/>
        </authorList>
    </citation>
    <scope>NUCLEOTIDE SEQUENCE [LARGE SCALE GENOMIC DNA]</scope>
    <source>
        <strain evidence="1 2">AArc-m2/3/4</strain>
    </source>
</reference>
<dbReference type="PANTHER" id="PTHR12526:SF630">
    <property type="entry name" value="GLYCOSYLTRANSFERASE"/>
    <property type="match status" value="1"/>
</dbReference>
<accession>A0ABT2QKC5</accession>
<organism evidence="1 2">
    <name type="scientific">Natronoglomus mannanivorans</name>
    <dbReference type="NCBI Taxonomy" id="2979990"/>
    <lineage>
        <taxon>Archaea</taxon>
        <taxon>Methanobacteriati</taxon>
        <taxon>Methanobacteriota</taxon>
        <taxon>Stenosarchaea group</taxon>
        <taxon>Halobacteria</taxon>
        <taxon>Halobacteriales</taxon>
        <taxon>Natrialbaceae</taxon>
        <taxon>Natronoglomus</taxon>
    </lineage>
</organism>
<dbReference type="PANTHER" id="PTHR12526">
    <property type="entry name" value="GLYCOSYLTRANSFERASE"/>
    <property type="match status" value="1"/>
</dbReference>
<dbReference type="RefSeq" id="WP_338009124.1">
    <property type="nucleotide sequence ID" value="NZ_JAOPKB010000018.1"/>
</dbReference>
<dbReference type="Gene3D" id="3.40.50.2000">
    <property type="entry name" value="Glycogen Phosphorylase B"/>
    <property type="match status" value="2"/>
</dbReference>
<gene>
    <name evidence="1" type="ORF">OB955_22075</name>
</gene>
<dbReference type="Pfam" id="PF13692">
    <property type="entry name" value="Glyco_trans_1_4"/>
    <property type="match status" value="1"/>
</dbReference>
<keyword evidence="2" id="KW-1185">Reference proteome</keyword>
<name>A0ABT2QKC5_9EURY</name>
<comment type="caution">
    <text evidence="1">The sequence shown here is derived from an EMBL/GenBank/DDBJ whole genome shotgun (WGS) entry which is preliminary data.</text>
</comment>
<dbReference type="CDD" id="cd03801">
    <property type="entry name" value="GT4_PimA-like"/>
    <property type="match status" value="1"/>
</dbReference>
<protein>
    <submittedName>
        <fullName evidence="1">Glycosyltransferase family 4 protein</fullName>
    </submittedName>
</protein>
<evidence type="ECO:0000313" key="2">
    <source>
        <dbReference type="Proteomes" id="UP001320972"/>
    </source>
</evidence>